<sequence>MDKIALEAKISEQRDHLTSLVLRAKQNGIDELEIFSSYGFSEEVTLEKNDLNNCASTEENMFGIRVVHKGCQGFLTTNHLPSLWESILEAQSLAKSQTTPDPSLVLPEVRPLEVRPEGYRSAIDAVSIEDLVGIAKSILERRRDEYPLVNIDSGDITISKGFKMIISSKGVYGAELGAGISASVMGMAVQGEDIGSFDYDSASAEDLETFLPKWQKAFQKFGDNCMGALGARTIQSFKGKILLPPDAVYSFFLGSFLGSLNGTSLRKGKSKMANRLGTQVADSRLSIWEDPTLESRSGTTAFDREGQPTKKQDILKDGVLSSYFYNTYEAKKAGLPASNGFATGGAQSLPGCGPRQLQIQAGTEAKDSFFSLKEKVLYINRISGTSDAASGDFSGVVKGGFLLESGEKIPIKEVQIVGNVFDSLHQIEAISKEGELLGESYFVPYFLMDGYSITGMENGK</sequence>
<evidence type="ECO:0000259" key="2">
    <source>
        <dbReference type="Pfam" id="PF01523"/>
    </source>
</evidence>
<feature type="domain" description="Metalloprotease TldD/E C-terminal" evidence="3">
    <location>
        <begin position="240"/>
        <end position="455"/>
    </location>
</feature>
<dbReference type="GO" id="GO:0005829">
    <property type="term" value="C:cytosol"/>
    <property type="evidence" value="ECO:0007669"/>
    <property type="project" value="TreeGrafter"/>
</dbReference>
<gene>
    <name evidence="4" type="ORF">LPTSP4_06080</name>
</gene>
<comment type="caution">
    <text evidence="4">The sequence shown here is derived from an EMBL/GenBank/DDBJ whole genome shotgun (WGS) entry which is preliminary data.</text>
</comment>
<dbReference type="AlphaFoldDB" id="A0A2P2DWT8"/>
<name>A0A2P2DWT8_9LEPT</name>
<dbReference type="GO" id="GO:0008237">
    <property type="term" value="F:metallopeptidase activity"/>
    <property type="evidence" value="ECO:0007669"/>
    <property type="project" value="InterPro"/>
</dbReference>
<dbReference type="InterPro" id="IPR035068">
    <property type="entry name" value="TldD/PmbA_N"/>
</dbReference>
<dbReference type="Pfam" id="PF01523">
    <property type="entry name" value="PmbA_TldD_1st"/>
    <property type="match status" value="1"/>
</dbReference>
<protein>
    <submittedName>
        <fullName evidence="4">Zn-dependent protease</fullName>
    </submittedName>
</protein>
<dbReference type="Proteomes" id="UP000245133">
    <property type="component" value="Unassembled WGS sequence"/>
</dbReference>
<proteinExistence type="inferred from homology"/>
<keyword evidence="4" id="KW-0645">Protease</keyword>
<dbReference type="InterPro" id="IPR036059">
    <property type="entry name" value="TldD/PmbA_sf"/>
</dbReference>
<evidence type="ECO:0000256" key="1">
    <source>
        <dbReference type="ARBA" id="ARBA00005836"/>
    </source>
</evidence>
<evidence type="ECO:0000313" key="5">
    <source>
        <dbReference type="Proteomes" id="UP000245133"/>
    </source>
</evidence>
<dbReference type="Gene3D" id="3.30.2290.10">
    <property type="entry name" value="PmbA/TldD superfamily"/>
    <property type="match status" value="1"/>
</dbReference>
<dbReference type="InterPro" id="IPR002510">
    <property type="entry name" value="Metalloprtase-TldD/E_N"/>
</dbReference>
<dbReference type="PANTHER" id="PTHR43421:SF1">
    <property type="entry name" value="METALLOPROTEASE PMBA"/>
    <property type="match status" value="1"/>
</dbReference>
<dbReference type="PANTHER" id="PTHR43421">
    <property type="entry name" value="METALLOPROTEASE PMBA"/>
    <property type="match status" value="1"/>
</dbReference>
<dbReference type="InterPro" id="IPR045569">
    <property type="entry name" value="Metalloprtase-TldD/E_C"/>
</dbReference>
<dbReference type="InterPro" id="IPR047657">
    <property type="entry name" value="PmbA"/>
</dbReference>
<keyword evidence="4" id="KW-0378">Hydrolase</keyword>
<evidence type="ECO:0000259" key="3">
    <source>
        <dbReference type="Pfam" id="PF19289"/>
    </source>
</evidence>
<keyword evidence="5" id="KW-1185">Reference proteome</keyword>
<comment type="similarity">
    <text evidence="1">Belongs to the peptidase U62 family.</text>
</comment>
<evidence type="ECO:0000313" key="4">
    <source>
        <dbReference type="EMBL" id="GBF49098.1"/>
    </source>
</evidence>
<dbReference type="OrthoDB" id="9803618at2"/>
<dbReference type="EMBL" id="BFBB01000002">
    <property type="protein sequence ID" value="GBF49098.1"/>
    <property type="molecule type" value="Genomic_DNA"/>
</dbReference>
<accession>A0A2P2DWT8</accession>
<organism evidence="4 5">
    <name type="scientific">Leptospira ryugenii</name>
    <dbReference type="NCBI Taxonomy" id="1917863"/>
    <lineage>
        <taxon>Bacteria</taxon>
        <taxon>Pseudomonadati</taxon>
        <taxon>Spirochaetota</taxon>
        <taxon>Spirochaetia</taxon>
        <taxon>Leptospirales</taxon>
        <taxon>Leptospiraceae</taxon>
        <taxon>Leptospira</taxon>
    </lineage>
</organism>
<dbReference type="GO" id="GO:0006508">
    <property type="term" value="P:proteolysis"/>
    <property type="evidence" value="ECO:0007669"/>
    <property type="project" value="UniProtKB-KW"/>
</dbReference>
<feature type="domain" description="Metalloprotease TldD/E N-terminal" evidence="2">
    <location>
        <begin position="33"/>
        <end position="90"/>
    </location>
</feature>
<dbReference type="SUPFAM" id="SSF111283">
    <property type="entry name" value="Putative modulator of DNA gyrase, PmbA/TldD"/>
    <property type="match status" value="1"/>
</dbReference>
<dbReference type="RefSeq" id="WP_108973585.1">
    <property type="nucleotide sequence ID" value="NZ_BFBB01000002.1"/>
</dbReference>
<reference evidence="4 5" key="1">
    <citation type="submission" date="2018-02" db="EMBL/GenBank/DDBJ databases">
        <title>Novel Leptospira species isolated from soil and water in Japan.</title>
        <authorList>
            <person name="Nakao R."/>
            <person name="Masuzawa T."/>
        </authorList>
    </citation>
    <scope>NUCLEOTIDE SEQUENCE [LARGE SCALE GENOMIC DNA]</scope>
    <source>
        <strain evidence="4 5">YH101</strain>
    </source>
</reference>
<dbReference type="Pfam" id="PF19289">
    <property type="entry name" value="PmbA_TldD_3rd"/>
    <property type="match status" value="1"/>
</dbReference>